<dbReference type="SFLD" id="SFLDG01129">
    <property type="entry name" value="C1.5:_HAD__Beta-PGM__Phosphata"/>
    <property type="match status" value="1"/>
</dbReference>
<dbReference type="InterPro" id="IPR023198">
    <property type="entry name" value="PGP-like_dom2"/>
</dbReference>
<dbReference type="EMBL" id="BAAARW010000050">
    <property type="protein sequence ID" value="GAA2459243.1"/>
    <property type="molecule type" value="Genomic_DNA"/>
</dbReference>
<dbReference type="Proteomes" id="UP001501231">
    <property type="component" value="Unassembled WGS sequence"/>
</dbReference>
<dbReference type="PANTHER" id="PTHR43481">
    <property type="entry name" value="FRUCTOSE-1-PHOSPHATE PHOSPHATASE"/>
    <property type="match status" value="1"/>
</dbReference>
<protein>
    <recommendedName>
        <fullName evidence="3">HAD family phosphatase</fullName>
    </recommendedName>
</protein>
<evidence type="ECO:0000313" key="2">
    <source>
        <dbReference type="Proteomes" id="UP001501231"/>
    </source>
</evidence>
<name>A0ABN3KJP9_9ACTN</name>
<accession>A0ABN3KJP9</accession>
<organism evidence="1 2">
    <name type="scientific">Actinomadura vinacea</name>
    <dbReference type="NCBI Taxonomy" id="115336"/>
    <lineage>
        <taxon>Bacteria</taxon>
        <taxon>Bacillati</taxon>
        <taxon>Actinomycetota</taxon>
        <taxon>Actinomycetes</taxon>
        <taxon>Streptosporangiales</taxon>
        <taxon>Thermomonosporaceae</taxon>
        <taxon>Actinomadura</taxon>
    </lineage>
</organism>
<evidence type="ECO:0008006" key="3">
    <source>
        <dbReference type="Google" id="ProtNLM"/>
    </source>
</evidence>
<dbReference type="NCBIfam" id="TIGR01509">
    <property type="entry name" value="HAD-SF-IA-v3"/>
    <property type="match status" value="1"/>
</dbReference>
<dbReference type="Gene3D" id="1.10.150.240">
    <property type="entry name" value="Putative phosphatase, domain 2"/>
    <property type="match status" value="1"/>
</dbReference>
<dbReference type="PRINTS" id="PR00413">
    <property type="entry name" value="HADHALOGNASE"/>
</dbReference>
<dbReference type="Pfam" id="PF00702">
    <property type="entry name" value="Hydrolase"/>
    <property type="match status" value="1"/>
</dbReference>
<dbReference type="PANTHER" id="PTHR43481:SF4">
    <property type="entry name" value="GLYCEROL-1-PHOSPHATE PHOSPHOHYDROLASE 1-RELATED"/>
    <property type="match status" value="1"/>
</dbReference>
<gene>
    <name evidence="1" type="ORF">GCM10010191_94290</name>
</gene>
<dbReference type="InterPro" id="IPR023214">
    <property type="entry name" value="HAD_sf"/>
</dbReference>
<dbReference type="InterPro" id="IPR006439">
    <property type="entry name" value="HAD-SF_hydro_IA"/>
</dbReference>
<proteinExistence type="predicted"/>
<dbReference type="InterPro" id="IPR051806">
    <property type="entry name" value="HAD-like_SPP"/>
</dbReference>
<dbReference type="Gene3D" id="3.40.50.1000">
    <property type="entry name" value="HAD superfamily/HAD-like"/>
    <property type="match status" value="1"/>
</dbReference>
<dbReference type="InterPro" id="IPR036412">
    <property type="entry name" value="HAD-like_sf"/>
</dbReference>
<evidence type="ECO:0000313" key="1">
    <source>
        <dbReference type="EMBL" id="GAA2459243.1"/>
    </source>
</evidence>
<reference evidence="1 2" key="1">
    <citation type="journal article" date="2019" name="Int. J. Syst. Evol. Microbiol.">
        <title>The Global Catalogue of Microorganisms (GCM) 10K type strain sequencing project: providing services to taxonomists for standard genome sequencing and annotation.</title>
        <authorList>
            <consortium name="The Broad Institute Genomics Platform"/>
            <consortium name="The Broad Institute Genome Sequencing Center for Infectious Disease"/>
            <person name="Wu L."/>
            <person name="Ma J."/>
        </authorList>
    </citation>
    <scope>NUCLEOTIDE SEQUENCE [LARGE SCALE GENOMIC DNA]</scope>
    <source>
        <strain evidence="1 2">JCM 3325</strain>
    </source>
</reference>
<dbReference type="RefSeq" id="WP_344598593.1">
    <property type="nucleotide sequence ID" value="NZ_BAAARW010000050.1"/>
</dbReference>
<dbReference type="SFLD" id="SFLDS00003">
    <property type="entry name" value="Haloacid_Dehalogenase"/>
    <property type="match status" value="1"/>
</dbReference>
<comment type="caution">
    <text evidence="1">The sequence shown here is derived from an EMBL/GenBank/DDBJ whole genome shotgun (WGS) entry which is preliminary data.</text>
</comment>
<sequence>MTASDRPPAPPPVPATAPVRGVVFDLDGVLVESEHLWEESWDDYTRRHGHAWTAADTAAVQGMSAPEWARHIAGLLGDPGSADKVRDECVGYMIGALERGDIRLLDGAYELVATVAARVPIGLASSAARRLIDAVLPAFELESHFTATVSSEEVPRGKPAPDVYAEAARRLGVGPGEGVAVEDSGNGIRAAHAAGLTVIAVPNPVYPPAPDALALAAQVVVGGGDALARILALIEHGIRQDGGAAREETPS</sequence>
<dbReference type="SUPFAM" id="SSF56784">
    <property type="entry name" value="HAD-like"/>
    <property type="match status" value="1"/>
</dbReference>
<keyword evidence="2" id="KW-1185">Reference proteome</keyword>